<protein>
    <submittedName>
        <fullName evidence="3">Uncharacterized protein</fullName>
    </submittedName>
</protein>
<feature type="compositionally biased region" description="Basic and acidic residues" evidence="1">
    <location>
        <begin position="189"/>
        <end position="203"/>
    </location>
</feature>
<evidence type="ECO:0000313" key="3">
    <source>
        <dbReference type="EMBL" id="KIX96925.1"/>
    </source>
</evidence>
<feature type="region of interest" description="Disordered" evidence="1">
    <location>
        <begin position="68"/>
        <end position="242"/>
    </location>
</feature>
<name>A0A0D2H545_9EURO</name>
<dbReference type="RefSeq" id="XP_016631048.1">
    <property type="nucleotide sequence ID" value="XM_016777538.1"/>
</dbReference>
<feature type="compositionally biased region" description="Basic and acidic residues" evidence="1">
    <location>
        <begin position="102"/>
        <end position="123"/>
    </location>
</feature>
<feature type="signal peptide" evidence="2">
    <location>
        <begin position="1"/>
        <end position="23"/>
    </location>
</feature>
<dbReference type="AlphaFoldDB" id="A0A0D2H545"/>
<evidence type="ECO:0000256" key="2">
    <source>
        <dbReference type="SAM" id="SignalP"/>
    </source>
</evidence>
<reference evidence="3 4" key="1">
    <citation type="submission" date="2015-01" db="EMBL/GenBank/DDBJ databases">
        <title>The Genome Sequence of Fonsecaea multimorphosa CBS 102226.</title>
        <authorList>
            <consortium name="The Broad Institute Genomics Platform"/>
            <person name="Cuomo C."/>
            <person name="de Hoog S."/>
            <person name="Gorbushina A."/>
            <person name="Stielow B."/>
            <person name="Teixiera M."/>
            <person name="Abouelleil A."/>
            <person name="Chapman S.B."/>
            <person name="Priest M."/>
            <person name="Young S.K."/>
            <person name="Wortman J."/>
            <person name="Nusbaum C."/>
            <person name="Birren B."/>
        </authorList>
    </citation>
    <scope>NUCLEOTIDE SEQUENCE [LARGE SCALE GENOMIC DNA]</scope>
    <source>
        <strain evidence="3 4">CBS 102226</strain>
    </source>
</reference>
<feature type="chain" id="PRO_5002243003" evidence="2">
    <location>
        <begin position="24"/>
        <end position="242"/>
    </location>
</feature>
<dbReference type="OrthoDB" id="4899673at2759"/>
<evidence type="ECO:0000256" key="1">
    <source>
        <dbReference type="SAM" id="MobiDB-lite"/>
    </source>
</evidence>
<dbReference type="EMBL" id="KN848075">
    <property type="protein sequence ID" value="KIX96925.1"/>
    <property type="molecule type" value="Genomic_DNA"/>
</dbReference>
<feature type="compositionally biased region" description="Basic and acidic residues" evidence="1">
    <location>
        <begin position="210"/>
        <end position="226"/>
    </location>
</feature>
<dbReference type="Proteomes" id="UP000053411">
    <property type="component" value="Unassembled WGS sequence"/>
</dbReference>
<dbReference type="STRING" id="1442371.A0A0D2H545"/>
<dbReference type="VEuPathDB" id="FungiDB:Z520_07039"/>
<evidence type="ECO:0000313" key="4">
    <source>
        <dbReference type="Proteomes" id="UP000053411"/>
    </source>
</evidence>
<keyword evidence="2" id="KW-0732">Signal</keyword>
<feature type="compositionally biased region" description="Basic and acidic residues" evidence="1">
    <location>
        <begin position="233"/>
        <end position="242"/>
    </location>
</feature>
<keyword evidence="4" id="KW-1185">Reference proteome</keyword>
<accession>A0A0D2H545</accession>
<gene>
    <name evidence="3" type="ORF">Z520_07039</name>
</gene>
<dbReference type="GeneID" id="27712785"/>
<proteinExistence type="predicted"/>
<feature type="compositionally biased region" description="Basic and acidic residues" evidence="1">
    <location>
        <begin position="172"/>
        <end position="181"/>
    </location>
</feature>
<sequence>MHALSFTKALVFGLLATAPLSAGFTVEARGHDVERRYVGSLASMASKVVRAVIPDIERRHHTEAQIAAKEAAKAKGNRARSPQAPDEFGPWDSTEDEFGSWVDKRSPHHTEAQIAAKEAEAKKHQSRSPHHTEAQIAAKEAAKAKGNHARSAQAPDEFGPWDSTEDEFGSWVDKRSPHHTEAQIAAKEAAAKKHESREPHHTEAQIAAKEAAEAKKHQSREPHHTEAQIAAKEAAEAKKGQR</sequence>
<organism evidence="3 4">
    <name type="scientific">Fonsecaea multimorphosa CBS 102226</name>
    <dbReference type="NCBI Taxonomy" id="1442371"/>
    <lineage>
        <taxon>Eukaryota</taxon>
        <taxon>Fungi</taxon>
        <taxon>Dikarya</taxon>
        <taxon>Ascomycota</taxon>
        <taxon>Pezizomycotina</taxon>
        <taxon>Eurotiomycetes</taxon>
        <taxon>Chaetothyriomycetidae</taxon>
        <taxon>Chaetothyriales</taxon>
        <taxon>Herpotrichiellaceae</taxon>
        <taxon>Fonsecaea</taxon>
    </lineage>
</organism>